<evidence type="ECO:0000313" key="3">
    <source>
        <dbReference type="Proteomes" id="UP000321720"/>
    </source>
</evidence>
<protein>
    <submittedName>
        <fullName evidence="2">Membrane protein</fullName>
    </submittedName>
</protein>
<dbReference type="Pfam" id="PF07332">
    <property type="entry name" value="Phage_holin_3_6"/>
    <property type="match status" value="1"/>
</dbReference>
<accession>A0A511JDA6</accession>
<gene>
    <name evidence="2" type="ORF">CCO02nite_25840</name>
</gene>
<comment type="caution">
    <text evidence="2">The sequence shown here is derived from an EMBL/GenBank/DDBJ whole genome shotgun (WGS) entry which is preliminary data.</text>
</comment>
<keyword evidence="1" id="KW-0472">Membrane</keyword>
<sequence length="131" mass="13596">MTKQPAPEKSLGQLFSDLSEQTSRLIRAEIDLVKAEVTGRLKVAGAGAGLLAAAGLLALYVIPAILATAIIALALVVDLWLSALIVTVVLLIVIAVLALLGRRRLEHASAPTSAIESVHEDIETLKGGLAS</sequence>
<dbReference type="InterPro" id="IPR009937">
    <property type="entry name" value="Phage_holin_3_6"/>
</dbReference>
<dbReference type="EMBL" id="BJWG01000012">
    <property type="protein sequence ID" value="GEL95926.1"/>
    <property type="molecule type" value="Genomic_DNA"/>
</dbReference>
<feature type="transmembrane region" description="Helical" evidence="1">
    <location>
        <begin position="79"/>
        <end position="100"/>
    </location>
</feature>
<keyword evidence="1" id="KW-0812">Transmembrane</keyword>
<dbReference type="Proteomes" id="UP000321720">
    <property type="component" value="Unassembled WGS sequence"/>
</dbReference>
<name>A0A511JDA6_9CELL</name>
<reference evidence="2 3" key="1">
    <citation type="submission" date="2019-07" db="EMBL/GenBank/DDBJ databases">
        <title>Whole genome shotgun sequence of Cellulomonas composti NBRC 100758.</title>
        <authorList>
            <person name="Hosoyama A."/>
            <person name="Uohara A."/>
            <person name="Ohji S."/>
            <person name="Ichikawa N."/>
        </authorList>
    </citation>
    <scope>NUCLEOTIDE SEQUENCE [LARGE SCALE GENOMIC DNA]</scope>
    <source>
        <strain evidence="2 3">NBRC 100758</strain>
    </source>
</reference>
<dbReference type="OrthoDB" id="5148485at2"/>
<dbReference type="AlphaFoldDB" id="A0A511JDA6"/>
<keyword evidence="1" id="KW-1133">Transmembrane helix</keyword>
<proteinExistence type="predicted"/>
<organism evidence="2 3">
    <name type="scientific">Cellulomonas composti</name>
    <dbReference type="NCBI Taxonomy" id="266130"/>
    <lineage>
        <taxon>Bacteria</taxon>
        <taxon>Bacillati</taxon>
        <taxon>Actinomycetota</taxon>
        <taxon>Actinomycetes</taxon>
        <taxon>Micrococcales</taxon>
        <taxon>Cellulomonadaceae</taxon>
        <taxon>Cellulomonas</taxon>
    </lineage>
</organism>
<evidence type="ECO:0000256" key="1">
    <source>
        <dbReference type="SAM" id="Phobius"/>
    </source>
</evidence>
<feature type="transmembrane region" description="Helical" evidence="1">
    <location>
        <begin position="50"/>
        <end position="73"/>
    </location>
</feature>
<evidence type="ECO:0000313" key="2">
    <source>
        <dbReference type="EMBL" id="GEL95926.1"/>
    </source>
</evidence>
<dbReference type="RefSeq" id="WP_146843554.1">
    <property type="nucleotide sequence ID" value="NZ_BJWG01000012.1"/>
</dbReference>
<keyword evidence="3" id="KW-1185">Reference proteome</keyword>